<reference evidence="1 2" key="1">
    <citation type="submission" date="2018-04" db="EMBL/GenBank/DDBJ databases">
        <title>Draft genome sequence of Pseudomonas syringae pv. actinidiae biovar 3 strains isolated from kiwifruit in Kagawa prefecture.</title>
        <authorList>
            <person name="Tabuchi M."/>
            <person name="Saito M."/>
            <person name="Fujiwara S."/>
            <person name="Sasa N."/>
            <person name="Akimitsu K."/>
            <person name="Gomi K."/>
            <person name="Konishi-Sugita S."/>
            <person name="Hamano K."/>
            <person name="Kataoka I."/>
        </authorList>
    </citation>
    <scope>NUCLEOTIDE SEQUENCE [LARGE SCALE GENOMIC DNA]</scope>
    <source>
        <strain evidence="1 2">MAFF212211</strain>
    </source>
</reference>
<protein>
    <submittedName>
        <fullName evidence="1">Predicted glutamine amidotransferase</fullName>
    </submittedName>
</protein>
<name>A0AAN4TIR9_PSESF</name>
<keyword evidence="1" id="KW-0315">Glutamine amidotransferase</keyword>
<evidence type="ECO:0000313" key="1">
    <source>
        <dbReference type="EMBL" id="GBH14970.1"/>
    </source>
</evidence>
<evidence type="ECO:0000313" key="2">
    <source>
        <dbReference type="Proteomes" id="UP000248291"/>
    </source>
</evidence>
<dbReference type="Proteomes" id="UP000248291">
    <property type="component" value="Unassembled WGS sequence"/>
</dbReference>
<comment type="caution">
    <text evidence="1">The sequence shown here is derived from an EMBL/GenBank/DDBJ whole genome shotgun (WGS) entry which is preliminary data.</text>
</comment>
<sequence>MTAKSFALNSHCVIASLRHCVIASNVEICVRTDLSEGKIKSA</sequence>
<gene>
    <name evidence="1" type="ORF">KPSA3_00886</name>
</gene>
<proteinExistence type="predicted"/>
<dbReference type="AlphaFoldDB" id="A0AAN4TIR9"/>
<dbReference type="EMBL" id="BGKA01000025">
    <property type="protein sequence ID" value="GBH14970.1"/>
    <property type="molecule type" value="Genomic_DNA"/>
</dbReference>
<accession>A0AAN4TIR9</accession>
<organism evidence="1 2">
    <name type="scientific">Pseudomonas syringae pv. actinidiae</name>
    <dbReference type="NCBI Taxonomy" id="103796"/>
    <lineage>
        <taxon>Bacteria</taxon>
        <taxon>Pseudomonadati</taxon>
        <taxon>Pseudomonadota</taxon>
        <taxon>Gammaproteobacteria</taxon>
        <taxon>Pseudomonadales</taxon>
        <taxon>Pseudomonadaceae</taxon>
        <taxon>Pseudomonas</taxon>
        <taxon>Pseudomonas syringae</taxon>
    </lineage>
</organism>